<proteinExistence type="inferred from homology"/>
<evidence type="ECO:0000256" key="8">
    <source>
        <dbReference type="RuleBase" id="RU000682"/>
    </source>
</evidence>
<organism evidence="11 12">
    <name type="scientific">Coilia grayii</name>
    <name type="common">Gray's grenadier anchovy</name>
    <dbReference type="NCBI Taxonomy" id="363190"/>
    <lineage>
        <taxon>Eukaryota</taxon>
        <taxon>Metazoa</taxon>
        <taxon>Chordata</taxon>
        <taxon>Craniata</taxon>
        <taxon>Vertebrata</taxon>
        <taxon>Euteleostomi</taxon>
        <taxon>Actinopterygii</taxon>
        <taxon>Neopterygii</taxon>
        <taxon>Teleostei</taxon>
        <taxon>Clupei</taxon>
        <taxon>Clupeiformes</taxon>
        <taxon>Clupeoidei</taxon>
        <taxon>Engraulidae</taxon>
        <taxon>Coilinae</taxon>
        <taxon>Coilia</taxon>
    </lineage>
</organism>
<dbReference type="PANTHER" id="PTHR24340:SF17">
    <property type="entry name" value="NK1 TRANSCRIPTION FACTOR-RELATED PROTEIN 2"/>
    <property type="match status" value="1"/>
</dbReference>
<dbReference type="InterPro" id="IPR020479">
    <property type="entry name" value="HD_metazoa"/>
</dbReference>
<feature type="domain" description="Homeobox" evidence="10">
    <location>
        <begin position="213"/>
        <end position="273"/>
    </location>
</feature>
<comment type="similarity">
    <text evidence="6">Belongs to the NK-1 homeobox family.</text>
</comment>
<sequence>MSVVDELLLCWPFNKSPAGSTHLLPVSICPVRSAIPRSAAQPSLTAPPARPPAPRTPRHPPTGARCFCGPAASCQQLLCVRHGVATAGGEKRIPPSQYKSDIDPAAHFTKSEENYKENSRGCKEGDTGSTEEDYTDRHHPSCRPSIQSASATKSVPASLAPEKLASSVSSRQECPLSEEQEDVDSNTSGTVCEVGTTDDTRRLKRRRSDHGCTKPRRARTAFTYEQLVALENKFRATRYLSVCERLNLALSLSLTETQVKIWFQNRRTKWKKQNPGADSTIPSGPNALSSVSSSSCSSASAYQTFPSFSSTSMTLHSAGVVPLSASGGLLHPFLSTGYMQPSFFTQHL</sequence>
<evidence type="ECO:0000256" key="9">
    <source>
        <dbReference type="SAM" id="MobiDB-lite"/>
    </source>
</evidence>
<dbReference type="PROSITE" id="PS00027">
    <property type="entry name" value="HOMEOBOX_1"/>
    <property type="match status" value="1"/>
</dbReference>
<evidence type="ECO:0000259" key="10">
    <source>
        <dbReference type="PROSITE" id="PS50071"/>
    </source>
</evidence>
<dbReference type="GO" id="GO:0003677">
    <property type="term" value="F:DNA binding"/>
    <property type="evidence" value="ECO:0007669"/>
    <property type="project" value="UniProtKB-UniRule"/>
</dbReference>
<dbReference type="Pfam" id="PF00046">
    <property type="entry name" value="Homeodomain"/>
    <property type="match status" value="1"/>
</dbReference>
<comment type="subcellular location">
    <subcellularLocation>
        <location evidence="1 7 8">Nucleus</location>
    </subcellularLocation>
</comment>
<gene>
    <name evidence="11" type="ORF">ACEWY4_021107</name>
</gene>
<name>A0ABD1J975_9TELE</name>
<dbReference type="GO" id="GO:0005634">
    <property type="term" value="C:nucleus"/>
    <property type="evidence" value="ECO:0007669"/>
    <property type="project" value="UniProtKB-SubCell"/>
</dbReference>
<dbReference type="Gene3D" id="1.10.10.60">
    <property type="entry name" value="Homeodomain-like"/>
    <property type="match status" value="1"/>
</dbReference>
<evidence type="ECO:0000256" key="7">
    <source>
        <dbReference type="PROSITE-ProRule" id="PRU00108"/>
    </source>
</evidence>
<dbReference type="InterPro" id="IPR050394">
    <property type="entry name" value="Homeobox_NK-like"/>
</dbReference>
<dbReference type="InterPro" id="IPR009057">
    <property type="entry name" value="Homeodomain-like_sf"/>
</dbReference>
<evidence type="ECO:0000256" key="4">
    <source>
        <dbReference type="ARBA" id="ARBA00023155"/>
    </source>
</evidence>
<dbReference type="InterPro" id="IPR017970">
    <property type="entry name" value="Homeobox_CS"/>
</dbReference>
<dbReference type="Proteomes" id="UP001591681">
    <property type="component" value="Unassembled WGS sequence"/>
</dbReference>
<comment type="caution">
    <text evidence="11">The sequence shown here is derived from an EMBL/GenBank/DDBJ whole genome shotgun (WGS) entry which is preliminary data.</text>
</comment>
<evidence type="ECO:0000313" key="11">
    <source>
        <dbReference type="EMBL" id="KAL2083334.1"/>
    </source>
</evidence>
<dbReference type="PROSITE" id="PS50071">
    <property type="entry name" value="HOMEOBOX_2"/>
    <property type="match status" value="1"/>
</dbReference>
<evidence type="ECO:0000313" key="12">
    <source>
        <dbReference type="Proteomes" id="UP001591681"/>
    </source>
</evidence>
<keyword evidence="12" id="KW-1185">Reference proteome</keyword>
<dbReference type="PANTHER" id="PTHR24340">
    <property type="entry name" value="HOMEOBOX PROTEIN NKX"/>
    <property type="match status" value="1"/>
</dbReference>
<feature type="DNA-binding region" description="Homeobox" evidence="7">
    <location>
        <begin position="215"/>
        <end position="274"/>
    </location>
</feature>
<dbReference type="CDD" id="cd00086">
    <property type="entry name" value="homeodomain"/>
    <property type="match status" value="1"/>
</dbReference>
<dbReference type="EMBL" id="JBHFQA010000018">
    <property type="protein sequence ID" value="KAL2083334.1"/>
    <property type="molecule type" value="Genomic_DNA"/>
</dbReference>
<dbReference type="PRINTS" id="PR00024">
    <property type="entry name" value="HOMEOBOX"/>
</dbReference>
<evidence type="ECO:0000256" key="6">
    <source>
        <dbReference type="ARBA" id="ARBA00061009"/>
    </source>
</evidence>
<keyword evidence="4 7" id="KW-0371">Homeobox</keyword>
<dbReference type="SUPFAM" id="SSF46689">
    <property type="entry name" value="Homeodomain-like"/>
    <property type="match status" value="1"/>
</dbReference>
<dbReference type="FunFam" id="1.10.10.60:FF:000315">
    <property type="entry name" value="NK1 homeobox 2"/>
    <property type="match status" value="1"/>
</dbReference>
<reference evidence="11 12" key="1">
    <citation type="submission" date="2024-09" db="EMBL/GenBank/DDBJ databases">
        <title>A chromosome-level genome assembly of Gray's grenadier anchovy, Coilia grayii.</title>
        <authorList>
            <person name="Fu Z."/>
        </authorList>
    </citation>
    <scope>NUCLEOTIDE SEQUENCE [LARGE SCALE GENOMIC DNA]</scope>
    <source>
        <strain evidence="11">G4</strain>
        <tissue evidence="11">Muscle</tissue>
    </source>
</reference>
<dbReference type="SMART" id="SM00389">
    <property type="entry name" value="HOX"/>
    <property type="match status" value="1"/>
</dbReference>
<dbReference type="InterPro" id="IPR001356">
    <property type="entry name" value="HD"/>
</dbReference>
<keyword evidence="3 7" id="KW-0238">DNA-binding</keyword>
<keyword evidence="5 7" id="KW-0539">Nucleus</keyword>
<feature type="compositionally biased region" description="Polar residues" evidence="9">
    <location>
        <begin position="144"/>
        <end position="155"/>
    </location>
</feature>
<protein>
    <recommendedName>
        <fullName evidence="10">Homeobox domain-containing protein</fullName>
    </recommendedName>
</protein>
<feature type="region of interest" description="Disordered" evidence="9">
    <location>
        <begin position="39"/>
        <end position="60"/>
    </location>
</feature>
<evidence type="ECO:0000256" key="5">
    <source>
        <dbReference type="ARBA" id="ARBA00023242"/>
    </source>
</evidence>
<keyword evidence="2" id="KW-0217">Developmental protein</keyword>
<accession>A0ABD1J975</accession>
<evidence type="ECO:0000256" key="2">
    <source>
        <dbReference type="ARBA" id="ARBA00022473"/>
    </source>
</evidence>
<evidence type="ECO:0000256" key="3">
    <source>
        <dbReference type="ARBA" id="ARBA00023125"/>
    </source>
</evidence>
<feature type="compositionally biased region" description="Basic and acidic residues" evidence="9">
    <location>
        <begin position="108"/>
        <end position="126"/>
    </location>
</feature>
<evidence type="ECO:0000256" key="1">
    <source>
        <dbReference type="ARBA" id="ARBA00004123"/>
    </source>
</evidence>
<dbReference type="AlphaFoldDB" id="A0ABD1J975"/>
<feature type="region of interest" description="Disordered" evidence="9">
    <location>
        <begin position="108"/>
        <end position="194"/>
    </location>
</feature>